<feature type="signal peptide" evidence="2">
    <location>
        <begin position="1"/>
        <end position="20"/>
    </location>
</feature>
<evidence type="ECO:0000313" key="3">
    <source>
        <dbReference type="EMBL" id="MDX8051424.1"/>
    </source>
</evidence>
<evidence type="ECO:0008006" key="5">
    <source>
        <dbReference type="Google" id="ProtNLM"/>
    </source>
</evidence>
<keyword evidence="4" id="KW-1185">Reference proteome</keyword>
<reference evidence="3 4" key="1">
    <citation type="submission" date="2023-11" db="EMBL/GenBank/DDBJ databases">
        <title>Lentzea sokolovensis, sp. nov., Lentzea kristufkii, sp. nov., and Lentzea miocenensis, sp. nov., rare actinobacteria from Sokolov Coal Basin, Miocene lacustrine sediment, Czech Republic.</title>
        <authorList>
            <person name="Lara A."/>
            <person name="Kotroba L."/>
            <person name="Nouioui I."/>
            <person name="Neumann-Schaal M."/>
            <person name="Mast Y."/>
            <person name="Chronakova A."/>
        </authorList>
    </citation>
    <scope>NUCLEOTIDE SEQUENCE [LARGE SCALE GENOMIC DNA]</scope>
    <source>
        <strain evidence="3 4">BCCO 10_0798</strain>
    </source>
</reference>
<dbReference type="PROSITE" id="PS51257">
    <property type="entry name" value="PROKAR_LIPOPROTEIN"/>
    <property type="match status" value="1"/>
</dbReference>
<evidence type="ECO:0000256" key="1">
    <source>
        <dbReference type="SAM" id="MobiDB-lite"/>
    </source>
</evidence>
<keyword evidence="2" id="KW-0732">Signal</keyword>
<dbReference type="EMBL" id="JAXAVV010000008">
    <property type="protein sequence ID" value="MDX8051424.1"/>
    <property type="molecule type" value="Genomic_DNA"/>
</dbReference>
<evidence type="ECO:0000256" key="2">
    <source>
        <dbReference type="SAM" id="SignalP"/>
    </source>
</evidence>
<feature type="chain" id="PRO_5046905203" description="Small secreted protein" evidence="2">
    <location>
        <begin position="21"/>
        <end position="185"/>
    </location>
</feature>
<protein>
    <recommendedName>
        <fullName evidence="5">Small secreted protein</fullName>
    </recommendedName>
</protein>
<name>A0ABU4TT03_9PSEU</name>
<proteinExistence type="predicted"/>
<organism evidence="3 4">
    <name type="scientific">Lentzea kristufekii</name>
    <dbReference type="NCBI Taxonomy" id="3095430"/>
    <lineage>
        <taxon>Bacteria</taxon>
        <taxon>Bacillati</taxon>
        <taxon>Actinomycetota</taxon>
        <taxon>Actinomycetes</taxon>
        <taxon>Pseudonocardiales</taxon>
        <taxon>Pseudonocardiaceae</taxon>
        <taxon>Lentzea</taxon>
    </lineage>
</organism>
<comment type="caution">
    <text evidence="3">The sequence shown here is derived from an EMBL/GenBank/DDBJ whole genome shotgun (WGS) entry which is preliminary data.</text>
</comment>
<evidence type="ECO:0000313" key="4">
    <source>
        <dbReference type="Proteomes" id="UP001271792"/>
    </source>
</evidence>
<feature type="region of interest" description="Disordered" evidence="1">
    <location>
        <begin position="154"/>
        <end position="185"/>
    </location>
</feature>
<gene>
    <name evidence="3" type="ORF">SK571_18705</name>
</gene>
<dbReference type="RefSeq" id="WP_319985347.1">
    <property type="nucleotide sequence ID" value="NZ_JAXAVV010000008.1"/>
</dbReference>
<accession>A0ABU4TT03</accession>
<sequence length="185" mass="19863">MRTRLLAVLMTGSLVLTACGSEADKPITDAQRQWVDAFCGGVLPGLEAGLELRKQDPADFAAVKTAYLGLLTSNATAFAGAEKKLKELGPPEDDLEKVHEQLVKFVAESAKSYGDAQAPVQALEANAQFLEGAEKALADTNVVTTPEDLRATFQELQKRPKYSDALGRSQPCSEIRSKGQEVGQQ</sequence>
<dbReference type="Proteomes" id="UP001271792">
    <property type="component" value="Unassembled WGS sequence"/>
</dbReference>